<evidence type="ECO:0008006" key="6">
    <source>
        <dbReference type="Google" id="ProtNLM"/>
    </source>
</evidence>
<feature type="domain" description="GST C-terminal" evidence="3">
    <location>
        <begin position="131"/>
        <end position="255"/>
    </location>
</feature>
<dbReference type="GO" id="GO:0004364">
    <property type="term" value="F:glutathione transferase activity"/>
    <property type="evidence" value="ECO:0007669"/>
    <property type="project" value="TreeGrafter"/>
</dbReference>
<comment type="caution">
    <text evidence="4">The sequence shown here is derived from an EMBL/GenBank/DDBJ whole genome shotgun (WGS) entry which is preliminary data.</text>
</comment>
<dbReference type="SUPFAM" id="SSF47616">
    <property type="entry name" value="GST C-terminal domain-like"/>
    <property type="match status" value="1"/>
</dbReference>
<dbReference type="InterPro" id="IPR036249">
    <property type="entry name" value="Thioredoxin-like_sf"/>
</dbReference>
<keyword evidence="5" id="KW-1185">Reference proteome</keyword>
<feature type="chain" id="PRO_5012169156" description="Glutathione S-transferase" evidence="1">
    <location>
        <begin position="20"/>
        <end position="255"/>
    </location>
</feature>
<dbReference type="SUPFAM" id="SSF52833">
    <property type="entry name" value="Thioredoxin-like"/>
    <property type="match status" value="1"/>
</dbReference>
<evidence type="ECO:0000313" key="5">
    <source>
        <dbReference type="Proteomes" id="UP000193944"/>
    </source>
</evidence>
<dbReference type="PANTHER" id="PTHR11571">
    <property type="entry name" value="GLUTATHIONE S-TRANSFERASE"/>
    <property type="match status" value="1"/>
</dbReference>
<dbReference type="Proteomes" id="UP000193944">
    <property type="component" value="Unassembled WGS sequence"/>
</dbReference>
<feature type="signal peptide" evidence="1">
    <location>
        <begin position="1"/>
        <end position="19"/>
    </location>
</feature>
<organism evidence="4 5">
    <name type="scientific">Anaeromyces robustus</name>
    <dbReference type="NCBI Taxonomy" id="1754192"/>
    <lineage>
        <taxon>Eukaryota</taxon>
        <taxon>Fungi</taxon>
        <taxon>Fungi incertae sedis</taxon>
        <taxon>Chytridiomycota</taxon>
        <taxon>Chytridiomycota incertae sedis</taxon>
        <taxon>Neocallimastigomycetes</taxon>
        <taxon>Neocallimastigales</taxon>
        <taxon>Neocallimastigaceae</taxon>
        <taxon>Anaeromyces</taxon>
    </lineage>
</organism>
<feature type="domain" description="GST N-terminal" evidence="2">
    <location>
        <begin position="46"/>
        <end position="129"/>
    </location>
</feature>
<dbReference type="Gene3D" id="3.40.30.10">
    <property type="entry name" value="Glutaredoxin"/>
    <property type="match status" value="1"/>
</dbReference>
<evidence type="ECO:0000256" key="1">
    <source>
        <dbReference type="SAM" id="SignalP"/>
    </source>
</evidence>
<dbReference type="PROSITE" id="PS50405">
    <property type="entry name" value="GST_CTER"/>
    <property type="match status" value="1"/>
</dbReference>
<reference evidence="4 5" key="1">
    <citation type="submission" date="2016-08" db="EMBL/GenBank/DDBJ databases">
        <title>A Parts List for Fungal Cellulosomes Revealed by Comparative Genomics.</title>
        <authorList>
            <consortium name="DOE Joint Genome Institute"/>
            <person name="Haitjema C.H."/>
            <person name="Gilmore S.P."/>
            <person name="Henske J.K."/>
            <person name="Solomon K.V."/>
            <person name="De Groot R."/>
            <person name="Kuo A."/>
            <person name="Mondo S.J."/>
            <person name="Salamov A.A."/>
            <person name="Labutti K."/>
            <person name="Zhao Z."/>
            <person name="Chiniquy J."/>
            <person name="Barry K."/>
            <person name="Brewer H.M."/>
            <person name="Purvine S.O."/>
            <person name="Wright A.T."/>
            <person name="Boxma B."/>
            <person name="Van Alen T."/>
            <person name="Hackstein J.H."/>
            <person name="Baker S.E."/>
            <person name="Grigoriev I.V."/>
            <person name="O'Malley M.A."/>
        </authorList>
    </citation>
    <scope>NUCLEOTIDE SEQUENCE [LARGE SCALE GENOMIC DNA]</scope>
    <source>
        <strain evidence="4 5">S4</strain>
    </source>
</reference>
<dbReference type="PROSITE" id="PS50404">
    <property type="entry name" value="GST_NTER"/>
    <property type="match status" value="1"/>
</dbReference>
<accession>A0A1Y1X0G6</accession>
<dbReference type="InterPro" id="IPR036282">
    <property type="entry name" value="Glutathione-S-Trfase_C_sf"/>
</dbReference>
<sequence>MKLLSFLLTFLFTINIVRSTSTNLDLDNYCGLQYNPELAEKQSVNSKFEVYYFPIKGRAEPIRLILSFAKANWDNKKIEDWGKEKFSTKGLLFKQVPMLIETTTYGEENRLVETGSIIRYIARVFGLGNKEPFKNSLLDSYFEGLYEVFCKVISIPFITKEKEKVPELIKEDKLVKNFLDYHEDILKENGSNGYYMDNKLTYVDVVASCVIDNYMTFTGLSFSDVKEIYPNLAKVYENVNMNEDIIAYKNSSKCL</sequence>
<dbReference type="Pfam" id="PF14497">
    <property type="entry name" value="GST_C_3"/>
    <property type="match status" value="1"/>
</dbReference>
<dbReference type="Pfam" id="PF02798">
    <property type="entry name" value="GST_N"/>
    <property type="match status" value="1"/>
</dbReference>
<dbReference type="STRING" id="1754192.A0A1Y1X0G6"/>
<dbReference type="CDD" id="cd03039">
    <property type="entry name" value="GST_N_Sigma_like"/>
    <property type="match status" value="1"/>
</dbReference>
<dbReference type="InterPro" id="IPR004046">
    <property type="entry name" value="GST_C"/>
</dbReference>
<dbReference type="AlphaFoldDB" id="A0A1Y1X0G6"/>
<dbReference type="Gene3D" id="1.20.1050.10">
    <property type="match status" value="1"/>
</dbReference>
<evidence type="ECO:0000259" key="2">
    <source>
        <dbReference type="PROSITE" id="PS50404"/>
    </source>
</evidence>
<dbReference type="SFLD" id="SFLDS00019">
    <property type="entry name" value="Glutathione_Transferase_(cytos"/>
    <property type="match status" value="1"/>
</dbReference>
<name>A0A1Y1X0G6_9FUNG</name>
<evidence type="ECO:0000313" key="4">
    <source>
        <dbReference type="EMBL" id="ORX79270.1"/>
    </source>
</evidence>
<dbReference type="OrthoDB" id="414243at2759"/>
<dbReference type="InterPro" id="IPR050213">
    <property type="entry name" value="GST_superfamily"/>
</dbReference>
<dbReference type="EMBL" id="MCFG01000181">
    <property type="protein sequence ID" value="ORX79270.1"/>
    <property type="molecule type" value="Genomic_DNA"/>
</dbReference>
<dbReference type="InterPro" id="IPR040079">
    <property type="entry name" value="Glutathione_S-Trfase"/>
</dbReference>
<dbReference type="InterPro" id="IPR004045">
    <property type="entry name" value="Glutathione_S-Trfase_N"/>
</dbReference>
<evidence type="ECO:0000259" key="3">
    <source>
        <dbReference type="PROSITE" id="PS50405"/>
    </source>
</evidence>
<dbReference type="InterPro" id="IPR010987">
    <property type="entry name" value="Glutathione-S-Trfase_C-like"/>
</dbReference>
<dbReference type="GO" id="GO:0006749">
    <property type="term" value="P:glutathione metabolic process"/>
    <property type="evidence" value="ECO:0007669"/>
    <property type="project" value="TreeGrafter"/>
</dbReference>
<keyword evidence="1" id="KW-0732">Signal</keyword>
<gene>
    <name evidence="4" type="ORF">BCR32DRAFT_269576</name>
</gene>
<protein>
    <recommendedName>
        <fullName evidence="6">Glutathione S-transferase</fullName>
    </recommendedName>
</protein>
<reference evidence="4 5" key="2">
    <citation type="submission" date="2016-08" db="EMBL/GenBank/DDBJ databases">
        <title>Pervasive Adenine N6-methylation of Active Genes in Fungi.</title>
        <authorList>
            <consortium name="DOE Joint Genome Institute"/>
            <person name="Mondo S.J."/>
            <person name="Dannebaum R.O."/>
            <person name="Kuo R.C."/>
            <person name="Labutti K."/>
            <person name="Haridas S."/>
            <person name="Kuo A."/>
            <person name="Salamov A."/>
            <person name="Ahrendt S.R."/>
            <person name="Lipzen A."/>
            <person name="Sullivan W."/>
            <person name="Andreopoulos W.B."/>
            <person name="Clum A."/>
            <person name="Lindquist E."/>
            <person name="Daum C."/>
            <person name="Ramamoorthy G.K."/>
            <person name="Gryganskyi A."/>
            <person name="Culley D."/>
            <person name="Magnuson J.K."/>
            <person name="James T.Y."/>
            <person name="O'Malley M.A."/>
            <person name="Stajich J.E."/>
            <person name="Spatafora J.W."/>
            <person name="Visel A."/>
            <person name="Grigoriev I.V."/>
        </authorList>
    </citation>
    <scope>NUCLEOTIDE SEQUENCE [LARGE SCALE GENOMIC DNA]</scope>
    <source>
        <strain evidence="4 5">S4</strain>
    </source>
</reference>
<dbReference type="CDD" id="cd03192">
    <property type="entry name" value="GST_C_Sigma_like"/>
    <property type="match status" value="1"/>
</dbReference>
<proteinExistence type="predicted"/>